<feature type="compositionally biased region" description="Basic and acidic residues" evidence="11">
    <location>
        <begin position="11"/>
        <end position="25"/>
    </location>
</feature>
<evidence type="ECO:0000256" key="6">
    <source>
        <dbReference type="ARBA" id="ARBA00022840"/>
    </source>
</evidence>
<dbReference type="NCBIfam" id="NF041082">
    <property type="entry name" value="thermosome_alpha"/>
    <property type="match status" value="1"/>
</dbReference>
<dbReference type="VEuPathDB" id="AmoebaDB:KM1_306800"/>
<reference evidence="12" key="1">
    <citation type="submission" date="2012-06" db="EMBL/GenBank/DDBJ databases">
        <title>Short 5' UTR of Entamoeba genes.</title>
        <authorList>
            <person name="Hiranuka K."/>
            <person name="Kumagai M."/>
            <person name="Wakaguri H."/>
            <person name="Suzuki Y."/>
            <person name="Sugano S."/>
            <person name="Watanabe J."/>
            <person name="Makioka A."/>
        </authorList>
    </citation>
    <scope>NUCLEOTIDE SEQUENCE</scope>
    <source>
        <strain evidence="12">HM-1:IMSS</strain>
    </source>
</reference>
<dbReference type="GO" id="GO:0140662">
    <property type="term" value="F:ATP-dependent protein folding chaperone"/>
    <property type="evidence" value="ECO:0007669"/>
    <property type="project" value="InterPro"/>
</dbReference>
<keyword evidence="6 9" id="KW-0067">ATP-binding</keyword>
<keyword evidence="5 9" id="KW-0547">Nucleotide-binding</keyword>
<dbReference type="SUPFAM" id="SSF52029">
    <property type="entry name" value="GroEL apical domain-like"/>
    <property type="match status" value="1"/>
</dbReference>
<name>A0A060N457_ENTHI</name>
<evidence type="ECO:0000256" key="8">
    <source>
        <dbReference type="ARBA" id="ARBA00024677"/>
    </source>
</evidence>
<dbReference type="Gene3D" id="3.50.7.10">
    <property type="entry name" value="GroEL"/>
    <property type="match status" value="1"/>
</dbReference>
<dbReference type="Gene3D" id="1.10.560.10">
    <property type="entry name" value="GroEL-like equatorial domain"/>
    <property type="match status" value="1"/>
</dbReference>
<sequence>MSTTTAPKQHQKGEMKEGKEGEKNIRQTNIIAAKSVADAVRTSLGPRGMDKMIISPNGETIITNDGATILQQLKLQHPCALMMSELSKSQDIEAGDGTTTVTILAGAMLSAANILLNKGVNPSVIARAFHLSSAKSAEILKEASIPIELTDRESLLKAANTSLNSKVVNQSSQTFAPIAVDSVMKVIDINTATNVDLRNIRITKKIGGTIDDTELIDGLVFLQKASHVSGGPTHIENAKIGVCQFCISPPKTNMDGNVVITDYAQMDKVLKEERAYTLKLCRAIQKSGCNVLLIQKSILREGVSDLALHFLAKLKIMVVKDIERDDIEFICKTIEAVPIASIDGFTEDKLGHAENVEEVSIEDEDKIVKITGVKGTAPCVSVLVRGANRLVLDEAERSLHDALCVVRSLVKCKYLCPGGGAMEMELCCKLKQWAETLKGEYGLCVKEYAEAFEIIPYTLAENAGLNPMELVTQLKLAHLNGEKNAGISMRKDNKVQGSVDDMTSLNVVNPLLVFLSAVKLATDTVALILKIDNIVVAR</sequence>
<comment type="similarity">
    <text evidence="2 9">Belongs to the TCP-1 chaperonin family.</text>
</comment>
<feature type="region of interest" description="Disordered" evidence="11">
    <location>
        <begin position="1"/>
        <end position="25"/>
    </location>
</feature>
<dbReference type="VEuPathDB" id="AmoebaDB:EHI7A_205610"/>
<dbReference type="CDD" id="cd03338">
    <property type="entry name" value="TCP1_delta"/>
    <property type="match status" value="1"/>
</dbReference>
<dbReference type="InterPro" id="IPR027409">
    <property type="entry name" value="GroEL-like_apical_dom_sf"/>
</dbReference>
<dbReference type="PROSITE" id="PS00751">
    <property type="entry name" value="TCP1_2"/>
    <property type="match status" value="1"/>
</dbReference>
<dbReference type="SUPFAM" id="SSF48592">
    <property type="entry name" value="GroEL equatorial domain-like"/>
    <property type="match status" value="1"/>
</dbReference>
<dbReference type="SUPFAM" id="SSF54849">
    <property type="entry name" value="GroEL-intermediate domain like"/>
    <property type="match status" value="1"/>
</dbReference>
<dbReference type="InterPro" id="IPR027413">
    <property type="entry name" value="GROEL-like_equatorial_sf"/>
</dbReference>
<dbReference type="FunFam" id="1.10.560.10:FF:000074">
    <property type="entry name" value="T-complex protein 1 subunit delta, putative"/>
    <property type="match status" value="1"/>
</dbReference>
<dbReference type="InterPro" id="IPR054827">
    <property type="entry name" value="thermosome_alpha"/>
</dbReference>
<dbReference type="Gene3D" id="3.30.260.10">
    <property type="entry name" value="TCP-1-like chaperonin intermediate domain"/>
    <property type="match status" value="1"/>
</dbReference>
<comment type="subcellular location">
    <subcellularLocation>
        <location evidence="1">Cytoplasm</location>
    </subcellularLocation>
</comment>
<organism evidence="12">
    <name type="scientific">Entamoeba histolytica</name>
    <dbReference type="NCBI Taxonomy" id="5759"/>
    <lineage>
        <taxon>Eukaryota</taxon>
        <taxon>Amoebozoa</taxon>
        <taxon>Evosea</taxon>
        <taxon>Archamoebae</taxon>
        <taxon>Mastigamoebida</taxon>
        <taxon>Entamoebidae</taxon>
        <taxon>Entamoeba</taxon>
    </lineage>
</organism>
<dbReference type="Pfam" id="PF00118">
    <property type="entry name" value="Cpn60_TCP1"/>
    <property type="match status" value="1"/>
</dbReference>
<evidence type="ECO:0000313" key="12">
    <source>
        <dbReference type="EMBL" id="BAN37531.1"/>
    </source>
</evidence>
<comment type="function">
    <text evidence="8">Molecular chaperone; assists the folding of proteins upon ATP hydrolysis. Known to play a role, in vitro, in the folding of actin and tubulin.</text>
</comment>
<dbReference type="GO" id="GO:0016887">
    <property type="term" value="F:ATP hydrolysis activity"/>
    <property type="evidence" value="ECO:0007669"/>
    <property type="project" value="InterPro"/>
</dbReference>
<evidence type="ECO:0000256" key="3">
    <source>
        <dbReference type="ARBA" id="ARBA00016107"/>
    </source>
</evidence>
<dbReference type="PROSITE" id="PS00995">
    <property type="entry name" value="TCP1_3"/>
    <property type="match status" value="1"/>
</dbReference>
<accession>A0A060N457</accession>
<dbReference type="InterPro" id="IPR053374">
    <property type="entry name" value="TCP-1_chaperonin"/>
</dbReference>
<evidence type="ECO:0000256" key="2">
    <source>
        <dbReference type="ARBA" id="ARBA00008020"/>
    </source>
</evidence>
<dbReference type="PRINTS" id="PR00304">
    <property type="entry name" value="TCOMPLEXTCP1"/>
</dbReference>
<dbReference type="VEuPathDB" id="AmoebaDB:EHI_114120"/>
<dbReference type="InterPro" id="IPR002194">
    <property type="entry name" value="Chaperonin_TCP-1_CS"/>
</dbReference>
<dbReference type="PROSITE" id="PS00750">
    <property type="entry name" value="TCP1_1"/>
    <property type="match status" value="1"/>
</dbReference>
<evidence type="ECO:0000256" key="10">
    <source>
        <dbReference type="RuleBase" id="RU004192"/>
    </source>
</evidence>
<evidence type="ECO:0000256" key="4">
    <source>
        <dbReference type="ARBA" id="ARBA00022490"/>
    </source>
</evidence>
<dbReference type="InterPro" id="IPR012717">
    <property type="entry name" value="Chap_CCT_delta"/>
</dbReference>
<dbReference type="VEuPathDB" id="AmoebaDB:EHI8A_245960"/>
<dbReference type="VEuPathDB" id="AmoebaDB:EHI5A_202530"/>
<protein>
    <recommendedName>
        <fullName evidence="3 10">T-complex protein 1 subunit delta</fullName>
    </recommendedName>
</protein>
<dbReference type="InterPro" id="IPR002423">
    <property type="entry name" value="Cpn60/GroEL/TCP-1"/>
</dbReference>
<dbReference type="FunFam" id="3.50.7.10:FF:000010">
    <property type="entry name" value="T-complex protein 1 subunit delta"/>
    <property type="match status" value="1"/>
</dbReference>
<keyword evidence="7 9" id="KW-0143">Chaperone</keyword>
<evidence type="ECO:0000256" key="1">
    <source>
        <dbReference type="ARBA" id="ARBA00004496"/>
    </source>
</evidence>
<dbReference type="InterPro" id="IPR017998">
    <property type="entry name" value="Chaperone_TCP-1"/>
</dbReference>
<dbReference type="EMBL" id="AK418783">
    <property type="protein sequence ID" value="BAN37531.1"/>
    <property type="molecule type" value="mRNA"/>
</dbReference>
<dbReference type="NCBIfam" id="NF041083">
    <property type="entry name" value="thermosome_beta"/>
    <property type="match status" value="1"/>
</dbReference>
<dbReference type="GO" id="GO:0005524">
    <property type="term" value="F:ATP binding"/>
    <property type="evidence" value="ECO:0007669"/>
    <property type="project" value="UniProtKB-KW"/>
</dbReference>
<dbReference type="InterPro" id="IPR027410">
    <property type="entry name" value="TCP-1-like_intermed_sf"/>
</dbReference>
<dbReference type="GO" id="GO:0005737">
    <property type="term" value="C:cytoplasm"/>
    <property type="evidence" value="ECO:0007669"/>
    <property type="project" value="UniProtKB-SubCell"/>
</dbReference>
<evidence type="ECO:0000256" key="11">
    <source>
        <dbReference type="SAM" id="MobiDB-lite"/>
    </source>
</evidence>
<proteinExistence type="evidence at transcript level"/>
<dbReference type="AlphaFoldDB" id="A0A060N457"/>
<dbReference type="GO" id="GO:0051082">
    <property type="term" value="F:unfolded protein binding"/>
    <property type="evidence" value="ECO:0007669"/>
    <property type="project" value="InterPro"/>
</dbReference>
<keyword evidence="4" id="KW-0963">Cytoplasm</keyword>
<dbReference type="NCBIfam" id="TIGR02342">
    <property type="entry name" value="chap_CCT_delta"/>
    <property type="match status" value="1"/>
</dbReference>
<evidence type="ECO:0000256" key="9">
    <source>
        <dbReference type="RuleBase" id="RU004187"/>
    </source>
</evidence>
<dbReference type="PANTHER" id="PTHR11353">
    <property type="entry name" value="CHAPERONIN"/>
    <property type="match status" value="1"/>
</dbReference>
<evidence type="ECO:0000256" key="7">
    <source>
        <dbReference type="ARBA" id="ARBA00023186"/>
    </source>
</evidence>
<evidence type="ECO:0000256" key="5">
    <source>
        <dbReference type="ARBA" id="ARBA00022741"/>
    </source>
</evidence>